<proteinExistence type="predicted"/>
<evidence type="ECO:0000313" key="2">
    <source>
        <dbReference type="EMBL" id="TBU00885.1"/>
    </source>
</evidence>
<sequence length="560" mass="66323">MYFKFFFAKNSFLSLFLLLHMCKSCRKTPNEFYPRSNNDTYNNVQGYILQSRYDDNEVIYGANIYGTLYQATSSMSNSETENIYYPVITNPTALHSQPQTLYFNPQTPGTLFTSGLREYQDNFYKNRQLNQTQGDFVINSCDSHSRQLNTSNFDSDIASSHDSISRADNRVDDSHIHCFPNNTQGETLFYFRFNTLLAAILNYQKGNIIPDISIIWKHDYYLNDILISNRLEMYLNVFKKLIEIERNILEFYPYENQELKQILFEYENRIEFLKFNSNLTPTIPMLISLKRFVENQTYSDESNLKNHIAAFFGLKLIRSVMVETHRQTLSILIDAKTNSLIDADEKIDSLLKDSHDVILKIISTIFFSAFQFTKNFQYVFSLSIDLMKRRFSVVFDDGKNVLGENDLSFLPDIFFYLQESDIIEIINSYERKNREFYISSAIYTTFSTDCSTRNESFLSNELILKIIGYYFMIFDDPKIEFLKPLQSAFIIKYQYISLKEAFSQMKNESFFCDDCYRILLRRLFCDTYYFFHFCNEYRHNPGILSKSFNKKVSRRFLDYY</sequence>
<feature type="signal peptide" evidence="1">
    <location>
        <begin position="1"/>
        <end position="27"/>
    </location>
</feature>
<dbReference type="VEuPathDB" id="MicrosporidiaDB:CWI36_1504p0010"/>
<name>A0A4Q9L1K7_9MICR</name>
<reference evidence="2 3" key="1">
    <citation type="submission" date="2017-12" db="EMBL/GenBank/DDBJ databases">
        <authorList>
            <person name="Pombert J.-F."/>
            <person name="Haag K.L."/>
            <person name="Ebert D."/>
        </authorList>
    </citation>
    <scope>NUCLEOTIDE SEQUENCE [LARGE SCALE GENOMIC DNA]</scope>
    <source>
        <strain evidence="2">BE-OM-2</strain>
    </source>
</reference>
<feature type="chain" id="PRO_5020527349" evidence="1">
    <location>
        <begin position="28"/>
        <end position="560"/>
    </location>
</feature>
<keyword evidence="3" id="KW-1185">Reference proteome</keyword>
<evidence type="ECO:0000313" key="3">
    <source>
        <dbReference type="Proteomes" id="UP000291404"/>
    </source>
</evidence>
<dbReference type="AlphaFoldDB" id="A0A4Q9L1K7"/>
<evidence type="ECO:0000256" key="1">
    <source>
        <dbReference type="SAM" id="SignalP"/>
    </source>
</evidence>
<keyword evidence="1" id="KW-0732">Signal</keyword>
<dbReference type="VEuPathDB" id="MicrosporidiaDB:CWI39_0113p0020"/>
<organism evidence="2 3">
    <name type="scientific">Hamiltosporidium magnivora</name>
    <dbReference type="NCBI Taxonomy" id="148818"/>
    <lineage>
        <taxon>Eukaryota</taxon>
        <taxon>Fungi</taxon>
        <taxon>Fungi incertae sedis</taxon>
        <taxon>Microsporidia</taxon>
        <taxon>Dubosqiidae</taxon>
        <taxon>Hamiltosporidium</taxon>
    </lineage>
</organism>
<gene>
    <name evidence="2" type="ORF">CWI36_1504p0010</name>
</gene>
<accession>A0A4Q9L1K7</accession>
<protein>
    <submittedName>
        <fullName evidence="2">Uncharacterized protein</fullName>
    </submittedName>
</protein>
<comment type="caution">
    <text evidence="2">The sequence shown here is derived from an EMBL/GenBank/DDBJ whole genome shotgun (WGS) entry which is preliminary data.</text>
</comment>
<dbReference type="EMBL" id="PITI01001504">
    <property type="protein sequence ID" value="TBU00885.1"/>
    <property type="molecule type" value="Genomic_DNA"/>
</dbReference>
<dbReference type="Proteomes" id="UP000291404">
    <property type="component" value="Unassembled WGS sequence"/>
</dbReference>